<proteinExistence type="predicted"/>
<keyword evidence="2" id="KW-1185">Reference proteome</keyword>
<evidence type="ECO:0000313" key="1">
    <source>
        <dbReference type="EMBL" id="KAG4304482.1"/>
    </source>
</evidence>
<dbReference type="EMBL" id="JABTEG010000008">
    <property type="protein sequence ID" value="KAG4304482.1"/>
    <property type="molecule type" value="Genomic_DNA"/>
</dbReference>
<name>A0ACB7CDB7_9ASCO</name>
<protein>
    <submittedName>
        <fullName evidence="1">Uncharacterized protein</fullName>
    </submittedName>
</protein>
<dbReference type="Proteomes" id="UP000768646">
    <property type="component" value="Unassembled WGS sequence"/>
</dbReference>
<accession>A0ACB7CDB7</accession>
<evidence type="ECO:0000313" key="2">
    <source>
        <dbReference type="Proteomes" id="UP000768646"/>
    </source>
</evidence>
<reference evidence="1 2" key="1">
    <citation type="journal article" date="2021" name="Commun. Biol.">
        <title>Genomic insights into the host specific adaptation of the Pneumocystis genus.</title>
        <authorList>
            <person name="Cisse O.H."/>
            <person name="Ma L."/>
            <person name="Dekker J.P."/>
            <person name="Khil P.P."/>
            <person name="Youn J.-H."/>
            <person name="Brenchley J.M."/>
            <person name="Blair R."/>
            <person name="Pahar B."/>
            <person name="Chabe M."/>
            <person name="Van Rompay K.K.A."/>
            <person name="Keesler R."/>
            <person name="Sukura A."/>
            <person name="Hirsch V."/>
            <person name="Kutty G."/>
            <person name="Liu Y."/>
            <person name="Peng L."/>
            <person name="Chen J."/>
            <person name="Song J."/>
            <person name="Weissenbacher-Lang C."/>
            <person name="Xu J."/>
            <person name="Upham N.S."/>
            <person name="Stajich J.E."/>
            <person name="Cuomo C.A."/>
            <person name="Cushion M.T."/>
            <person name="Kovacs J.A."/>
        </authorList>
    </citation>
    <scope>NUCLEOTIDE SEQUENCE [LARGE SCALE GENOMIC DNA]</scope>
    <source>
        <strain evidence="1 2">RABM</strain>
    </source>
</reference>
<feature type="non-terminal residue" evidence="1">
    <location>
        <position position="1"/>
    </location>
</feature>
<sequence length="252" mass="28315">ALPWQVAHRITKEIQSLWAQPLEGALPWQVAHRITKEIQSLWAQPLEGVQLLESSDGTLNDLQAYIFGPEGTPYEGGAFKLRLQFSSEYPAVPPKCYFITKIFHPNISSKGDVCVSILKKDWLPTVHVSHILLTIKCLLIHPNPESALNEEAGRLLLDNYESFCKHARLITSIHSVNPVTALMELNNAHRPSDIPALTPLDEGNSTLNYSPATEHFAKGRENIPVCENNCNSESKILERKKIDTRKRGLKRL</sequence>
<organism evidence="1 2">
    <name type="scientific">Pneumocystis oryctolagi</name>
    <dbReference type="NCBI Taxonomy" id="42067"/>
    <lineage>
        <taxon>Eukaryota</taxon>
        <taxon>Fungi</taxon>
        <taxon>Dikarya</taxon>
        <taxon>Ascomycota</taxon>
        <taxon>Taphrinomycotina</taxon>
        <taxon>Pneumocystomycetes</taxon>
        <taxon>Pneumocystaceae</taxon>
        <taxon>Pneumocystis</taxon>
    </lineage>
</organism>
<gene>
    <name evidence="1" type="ORF">PORY_002192</name>
</gene>
<comment type="caution">
    <text evidence="1">The sequence shown here is derived from an EMBL/GenBank/DDBJ whole genome shotgun (WGS) entry which is preliminary data.</text>
</comment>